<dbReference type="GeneTree" id="ENSGT00390000005563"/>
<dbReference type="AlphaFoldDB" id="A0A667YMP0"/>
<reference evidence="2" key="2">
    <citation type="submission" date="2025-08" db="UniProtKB">
        <authorList>
            <consortium name="Ensembl"/>
        </authorList>
    </citation>
    <scope>IDENTIFICATION</scope>
</reference>
<name>A0A667YMP0_9TELE</name>
<dbReference type="InterPro" id="IPR011990">
    <property type="entry name" value="TPR-like_helical_dom_sf"/>
</dbReference>
<proteinExistence type="predicted"/>
<evidence type="ECO:0000313" key="2">
    <source>
        <dbReference type="Ensembl" id="ENSMMDP00005025124.1"/>
    </source>
</evidence>
<keyword evidence="3" id="KW-1185">Reference proteome</keyword>
<feature type="region of interest" description="Disordered" evidence="1">
    <location>
        <begin position="532"/>
        <end position="551"/>
    </location>
</feature>
<dbReference type="Ensembl" id="ENSMMDT00005025655.1">
    <property type="protein sequence ID" value="ENSMMDP00005025124.1"/>
    <property type="gene ID" value="ENSMMDG00005010579.1"/>
</dbReference>
<dbReference type="Pfam" id="PF04910">
    <property type="entry name" value="Tcf25"/>
    <property type="match status" value="1"/>
</dbReference>
<dbReference type="InterPro" id="IPR006994">
    <property type="entry name" value="TCF25/Rqc1"/>
</dbReference>
<reference evidence="2" key="1">
    <citation type="submission" date="2019-06" db="EMBL/GenBank/DDBJ databases">
        <authorList>
            <consortium name="Wellcome Sanger Institute Data Sharing"/>
        </authorList>
    </citation>
    <scope>NUCLEOTIDE SEQUENCE [LARGE SCALE GENOMIC DNA]</scope>
</reference>
<sequence length="551" mass="64375">MWFQEDGADDDIDALLETIEQSNGVTVQNAGCGSSDNRSVIYVEHRNLNPETELKRYFGARAVLGDQRPRQRQRQFHRSTWMASPKDTWPRFSRPGISMTLLQSKDGLQYFTFEHSRDYQQVQFKFLDAVESMDPNNIVTLLQMNPYHIDSLLQLSDVCRIQEDQEMARDLIERALYSFECAFHPLFSLTSGTCRLDYLRPENRAFYLAVYKHMMFLEKRGCPRTALEYCRLILSLDPDSDPLCMLLLIDFLTLRSREYHSLLRLYQDWEEYRNLSQLPNFAFSVALSHFHLSEQEDIDPEESEKHRHKADLMLQNALIMFPGAQKCNYYQIRDCSYGLYCNPFPLFPSSVFPFLSSLHAYIPLSRQSPALAELIGLYVGRTHTLWREGGVMLWLEQCVKQVLHRVDTKDPLVEDCENKRKQRYQSAPRNIHRHVLLSEIKEATSTLPLDVTTQPVMGFDPLPPLDSVISYSRPQRQNARPSNESTLSLFFRSLLPNFNLQEDDMEVARAGRELNQEVNRLMVAMRDMLANIQFQEPPREDNHDTDEEEWD</sequence>
<dbReference type="SUPFAM" id="SSF48452">
    <property type="entry name" value="TPR-like"/>
    <property type="match status" value="1"/>
</dbReference>
<gene>
    <name evidence="2" type="primary">TCF25</name>
    <name evidence="2" type="synonym">tcf25</name>
</gene>
<accession>A0A667YMP0</accession>
<evidence type="ECO:0000256" key="1">
    <source>
        <dbReference type="SAM" id="MobiDB-lite"/>
    </source>
</evidence>
<dbReference type="PANTHER" id="PTHR22684:SF0">
    <property type="entry name" value="RIBOSOME QUALITY CONTROL COMPLEX SUBUNIT TCF25"/>
    <property type="match status" value="1"/>
</dbReference>
<dbReference type="GO" id="GO:1990112">
    <property type="term" value="C:RQC complex"/>
    <property type="evidence" value="ECO:0007669"/>
    <property type="project" value="TreeGrafter"/>
</dbReference>
<evidence type="ECO:0000313" key="3">
    <source>
        <dbReference type="Proteomes" id="UP000472263"/>
    </source>
</evidence>
<dbReference type="PANTHER" id="PTHR22684">
    <property type="entry name" value="NULP1-RELATED"/>
    <property type="match status" value="1"/>
</dbReference>
<reference evidence="2" key="3">
    <citation type="submission" date="2025-09" db="UniProtKB">
        <authorList>
            <consortium name="Ensembl"/>
        </authorList>
    </citation>
    <scope>IDENTIFICATION</scope>
</reference>
<organism evidence="2 3">
    <name type="scientific">Myripristis murdjan</name>
    <name type="common">pinecone soldierfish</name>
    <dbReference type="NCBI Taxonomy" id="586833"/>
    <lineage>
        <taxon>Eukaryota</taxon>
        <taxon>Metazoa</taxon>
        <taxon>Chordata</taxon>
        <taxon>Craniata</taxon>
        <taxon>Vertebrata</taxon>
        <taxon>Euteleostomi</taxon>
        <taxon>Actinopterygii</taxon>
        <taxon>Neopterygii</taxon>
        <taxon>Teleostei</taxon>
        <taxon>Neoteleostei</taxon>
        <taxon>Acanthomorphata</taxon>
        <taxon>Holocentriformes</taxon>
        <taxon>Holocentridae</taxon>
        <taxon>Myripristis</taxon>
    </lineage>
</organism>
<protein>
    <submittedName>
        <fullName evidence="2">Transcription factor 25 (basic helix-loop-helix)</fullName>
    </submittedName>
</protein>
<dbReference type="Proteomes" id="UP000472263">
    <property type="component" value="Chromosome 3"/>
</dbReference>